<gene>
    <name evidence="2" type="ORF">D9O36_13275</name>
</gene>
<name>A0A7X2ZUU6_9FLAO</name>
<organism evidence="2 3">
    <name type="scientific">Zobellia amurskyensis</name>
    <dbReference type="NCBI Taxonomy" id="248905"/>
    <lineage>
        <taxon>Bacteria</taxon>
        <taxon>Pseudomonadati</taxon>
        <taxon>Bacteroidota</taxon>
        <taxon>Flavobacteriia</taxon>
        <taxon>Flavobacteriales</taxon>
        <taxon>Flavobacteriaceae</taxon>
        <taxon>Zobellia</taxon>
    </lineage>
</organism>
<evidence type="ECO:0000256" key="1">
    <source>
        <dbReference type="SAM" id="Phobius"/>
    </source>
</evidence>
<protein>
    <recommendedName>
        <fullName evidence="4">Sugar transporter</fullName>
    </recommendedName>
</protein>
<dbReference type="OrthoDB" id="1143964at2"/>
<feature type="transmembrane region" description="Helical" evidence="1">
    <location>
        <begin position="58"/>
        <end position="80"/>
    </location>
</feature>
<evidence type="ECO:0008006" key="4">
    <source>
        <dbReference type="Google" id="ProtNLM"/>
    </source>
</evidence>
<feature type="transmembrane region" description="Helical" evidence="1">
    <location>
        <begin position="117"/>
        <end position="135"/>
    </location>
</feature>
<feature type="transmembrane region" description="Helical" evidence="1">
    <location>
        <begin position="12"/>
        <end position="33"/>
    </location>
</feature>
<comment type="caution">
    <text evidence="2">The sequence shown here is derived from an EMBL/GenBank/DDBJ whole genome shotgun (WGS) entry which is preliminary data.</text>
</comment>
<proteinExistence type="predicted"/>
<sequence>MTLNSEIKPPAWFWIIAVLALLWNLMGVSAYLMDAFMSVEDLGKLPQDQRLLYESRPIWVTSAYAIAVWAGALGCIALLFRKKWAKTLLLISLIGVLAQNVYQFFLSNTFEVYGPNAIYLPIMIIVVSIALFLFANSSASKGWIS</sequence>
<keyword evidence="1" id="KW-1133">Transmembrane helix</keyword>
<dbReference type="EMBL" id="RCNR01000025">
    <property type="protein sequence ID" value="MUH36820.1"/>
    <property type="molecule type" value="Genomic_DNA"/>
</dbReference>
<dbReference type="Proteomes" id="UP000540519">
    <property type="component" value="Unassembled WGS sequence"/>
</dbReference>
<evidence type="ECO:0000313" key="2">
    <source>
        <dbReference type="EMBL" id="MUH36820.1"/>
    </source>
</evidence>
<feature type="transmembrane region" description="Helical" evidence="1">
    <location>
        <begin position="87"/>
        <end position="105"/>
    </location>
</feature>
<keyword evidence="1" id="KW-0812">Transmembrane</keyword>
<accession>A0A7X2ZUU6</accession>
<keyword evidence="3" id="KW-1185">Reference proteome</keyword>
<dbReference type="RefSeq" id="WP_155600266.1">
    <property type="nucleotide sequence ID" value="NZ_RCNR01000025.1"/>
</dbReference>
<evidence type="ECO:0000313" key="3">
    <source>
        <dbReference type="Proteomes" id="UP000540519"/>
    </source>
</evidence>
<reference evidence="2 3" key="1">
    <citation type="journal article" date="2019" name="Mar. Drugs">
        <title>Comparative Genomics and CAZyme Genome Repertoires of Marine Zobellia amurskyensis KMM 3526(T) and Zobellia laminariae KMM 3676(T).</title>
        <authorList>
            <person name="Chernysheva N."/>
            <person name="Bystritskaya E."/>
            <person name="Stenkova A."/>
            <person name="Golovkin I."/>
            <person name="Nedashkovskaya O."/>
            <person name="Isaeva M."/>
        </authorList>
    </citation>
    <scope>NUCLEOTIDE SEQUENCE [LARGE SCALE GENOMIC DNA]</scope>
    <source>
        <strain evidence="2 3">KMM 3526</strain>
    </source>
</reference>
<dbReference type="AlphaFoldDB" id="A0A7X2ZUU6"/>
<keyword evidence="1" id="KW-0472">Membrane</keyword>